<accession>A0AAX4PDL3</accession>
<dbReference type="PROSITE" id="PS50922">
    <property type="entry name" value="TLC"/>
    <property type="match status" value="1"/>
</dbReference>
<dbReference type="AlphaFoldDB" id="A0AAX4PDL3"/>
<evidence type="ECO:0000313" key="10">
    <source>
        <dbReference type="Proteomes" id="UP001472866"/>
    </source>
</evidence>
<evidence type="ECO:0000256" key="4">
    <source>
        <dbReference type="ARBA" id="ARBA00023136"/>
    </source>
</evidence>
<dbReference type="GO" id="GO:0005789">
    <property type="term" value="C:endoplasmic reticulum membrane"/>
    <property type="evidence" value="ECO:0007669"/>
    <property type="project" value="UniProtKB-SubCell"/>
</dbReference>
<feature type="domain" description="TLC" evidence="8">
    <location>
        <begin position="82"/>
        <end position="284"/>
    </location>
</feature>
<proteinExistence type="predicted"/>
<dbReference type="PIRSF" id="PIRSF005225">
    <property type="entry name" value="LAG1_LAC1"/>
    <property type="match status" value="1"/>
</dbReference>
<keyword evidence="3 7" id="KW-1133">Transmembrane helix</keyword>
<dbReference type="EMBL" id="CP151508">
    <property type="protein sequence ID" value="WZN63871.1"/>
    <property type="molecule type" value="Genomic_DNA"/>
</dbReference>
<dbReference type="InterPro" id="IPR006634">
    <property type="entry name" value="TLC-dom"/>
</dbReference>
<sequence length="308" mass="36058">MSAAIFQEAFDHTVFLATETYKVVVQGDTEDKSFQSKGFTSPTELAVFAIICLCNLAFFEVVKAAVFNPMSKVFLKNKKNLISFLFSCRECMFYTFSVFCAFRVFGQERWFYDLKYLWTLMENYETKPAQKFLYLVELSWYLCGIVRLYIEPRKKDYKQMFVHHVSTILLLGISYCLHQLRIGVVIYTLHNIADPLLQAAKLFKYCGSELGATLLFVPFALSFFVSRLILYPMLCYYTIFFGPGYQRKLYYKIEIFSMGLLCLLIPIHAYWFYLIAKIAIKSIRGTKKLEDERSDSEDEYVKPDKKTK</sequence>
<dbReference type="GO" id="GO:0050291">
    <property type="term" value="F:sphingosine N-acyltransferase activity"/>
    <property type="evidence" value="ECO:0007669"/>
    <property type="project" value="InterPro"/>
</dbReference>
<evidence type="ECO:0000256" key="1">
    <source>
        <dbReference type="ARBA" id="ARBA00004141"/>
    </source>
</evidence>
<keyword evidence="4 5" id="KW-0472">Membrane</keyword>
<dbReference type="GO" id="GO:0046513">
    <property type="term" value="P:ceramide biosynthetic process"/>
    <property type="evidence" value="ECO:0007669"/>
    <property type="project" value="InterPro"/>
</dbReference>
<protein>
    <submittedName>
        <fullName evidence="9">Ceramide synthase</fullName>
    </submittedName>
</protein>
<feature type="transmembrane region" description="Helical" evidence="7">
    <location>
        <begin position="210"/>
        <end position="237"/>
    </location>
</feature>
<evidence type="ECO:0000256" key="7">
    <source>
        <dbReference type="SAM" id="Phobius"/>
    </source>
</evidence>
<dbReference type="Proteomes" id="UP001472866">
    <property type="component" value="Chromosome 08"/>
</dbReference>
<evidence type="ECO:0000256" key="5">
    <source>
        <dbReference type="PROSITE-ProRule" id="PRU00205"/>
    </source>
</evidence>
<dbReference type="PANTHER" id="PTHR12560:SF0">
    <property type="entry name" value="LD18904P"/>
    <property type="match status" value="1"/>
</dbReference>
<feature type="compositionally biased region" description="Basic and acidic residues" evidence="6">
    <location>
        <begin position="299"/>
        <end position="308"/>
    </location>
</feature>
<dbReference type="PANTHER" id="PTHR12560">
    <property type="entry name" value="LONGEVITY ASSURANCE FACTOR 1 LAG1"/>
    <property type="match status" value="1"/>
</dbReference>
<organism evidence="9 10">
    <name type="scientific">Chloropicon roscoffensis</name>
    <dbReference type="NCBI Taxonomy" id="1461544"/>
    <lineage>
        <taxon>Eukaryota</taxon>
        <taxon>Viridiplantae</taxon>
        <taxon>Chlorophyta</taxon>
        <taxon>Chloropicophyceae</taxon>
        <taxon>Chloropicales</taxon>
        <taxon>Chloropicaceae</taxon>
        <taxon>Chloropicon</taxon>
    </lineage>
</organism>
<reference evidence="9 10" key="1">
    <citation type="submission" date="2024-03" db="EMBL/GenBank/DDBJ databases">
        <title>Complete genome sequence of the green alga Chloropicon roscoffensis RCC1871.</title>
        <authorList>
            <person name="Lemieux C."/>
            <person name="Pombert J.-F."/>
            <person name="Otis C."/>
            <person name="Turmel M."/>
        </authorList>
    </citation>
    <scope>NUCLEOTIDE SEQUENCE [LARGE SCALE GENOMIC DNA]</scope>
    <source>
        <strain evidence="9 10">RCC1871</strain>
    </source>
</reference>
<keyword evidence="2 5" id="KW-0812">Transmembrane</keyword>
<keyword evidence="10" id="KW-1185">Reference proteome</keyword>
<feature type="transmembrane region" description="Helical" evidence="7">
    <location>
        <begin position="249"/>
        <end position="273"/>
    </location>
</feature>
<evidence type="ECO:0000256" key="3">
    <source>
        <dbReference type="ARBA" id="ARBA00022989"/>
    </source>
</evidence>
<comment type="subcellular location">
    <subcellularLocation>
        <location evidence="1">Membrane</location>
        <topology evidence="1">Multi-pass membrane protein</topology>
    </subcellularLocation>
</comment>
<dbReference type="Pfam" id="PF03798">
    <property type="entry name" value="TRAM_LAG1_CLN8"/>
    <property type="match status" value="1"/>
</dbReference>
<feature type="transmembrane region" description="Helical" evidence="7">
    <location>
        <begin position="91"/>
        <end position="112"/>
    </location>
</feature>
<dbReference type="SMART" id="SM00724">
    <property type="entry name" value="TLC"/>
    <property type="match status" value="1"/>
</dbReference>
<dbReference type="InterPro" id="IPR016439">
    <property type="entry name" value="Lag1/Lac1-like"/>
</dbReference>
<evidence type="ECO:0000256" key="6">
    <source>
        <dbReference type="SAM" id="MobiDB-lite"/>
    </source>
</evidence>
<feature type="transmembrane region" description="Helical" evidence="7">
    <location>
        <begin position="45"/>
        <end position="70"/>
    </location>
</feature>
<evidence type="ECO:0000259" key="8">
    <source>
        <dbReference type="PROSITE" id="PS50922"/>
    </source>
</evidence>
<evidence type="ECO:0000256" key="2">
    <source>
        <dbReference type="ARBA" id="ARBA00022692"/>
    </source>
</evidence>
<name>A0AAX4PDL3_9CHLO</name>
<feature type="region of interest" description="Disordered" evidence="6">
    <location>
        <begin position="289"/>
        <end position="308"/>
    </location>
</feature>
<evidence type="ECO:0000313" key="9">
    <source>
        <dbReference type="EMBL" id="WZN63871.1"/>
    </source>
</evidence>
<feature type="transmembrane region" description="Helical" evidence="7">
    <location>
        <begin position="132"/>
        <end position="150"/>
    </location>
</feature>
<gene>
    <name evidence="9" type="ORF">HKI87_08g54240</name>
</gene>